<evidence type="ECO:0000259" key="2">
    <source>
        <dbReference type="Pfam" id="PF02713"/>
    </source>
</evidence>
<dbReference type="AlphaFoldDB" id="A0A5S9VRZ1"/>
<dbReference type="Pfam" id="PF02713">
    <property type="entry name" value="DUF220"/>
    <property type="match status" value="1"/>
</dbReference>
<protein>
    <recommendedName>
        <fullName evidence="2">DUF220 domain-containing protein</fullName>
    </recommendedName>
</protein>
<dbReference type="InterPro" id="IPR003863">
    <property type="entry name" value="DUF220"/>
</dbReference>
<dbReference type="EMBL" id="CACSHJ010000087">
    <property type="protein sequence ID" value="CAA0237000.1"/>
    <property type="molecule type" value="Genomic_DNA"/>
</dbReference>
<sequence>MGIFPGLINQNTQQPPEVESKRSRNVKTKSVSDTYPENREELKKQLKLWRASDKKSPWYDYPPKVKVTNEKDLYHLNMKFTIGLPPEAVFDILTTYENPSYFTMMKKRQTLEHVSSKAFSDLGPTEKHVRVEKAAPWRFLWWSGSIPVHLTFNESRKDFSTLYMIPKKNVMFMKTFYGKWQIEPWYVDNMRFCKPRLPKNREEYRQCTGGKGLIGSRVTLDQYFQPSSYLNLPPLSWYIRRATVKTTKALIEDLQIQATVIRSV</sequence>
<feature type="region of interest" description="Disordered" evidence="1">
    <location>
        <begin position="1"/>
        <end position="39"/>
    </location>
</feature>
<evidence type="ECO:0000256" key="1">
    <source>
        <dbReference type="SAM" id="MobiDB-lite"/>
    </source>
</evidence>
<dbReference type="Proteomes" id="UP000434276">
    <property type="component" value="Unassembled WGS sequence"/>
</dbReference>
<name>A0A5S9VRZ1_ARATH</name>
<reference evidence="3 4" key="1">
    <citation type="submission" date="2019-12" db="EMBL/GenBank/DDBJ databases">
        <authorList>
            <person name="Jiao W.-B."/>
            <person name="Schneeberger K."/>
        </authorList>
    </citation>
    <scope>NUCLEOTIDE SEQUENCE [LARGE SCALE GENOMIC DNA]</scope>
    <source>
        <strain evidence="4">cv. C24</strain>
    </source>
</reference>
<gene>
    <name evidence="3" type="ORF">C24_LOCUS2420</name>
</gene>
<dbReference type="OrthoDB" id="1047311at2759"/>
<dbReference type="PANTHER" id="PTHR31385:SF3">
    <property type="entry name" value="F5O8.22 PROTEIN"/>
    <property type="match status" value="1"/>
</dbReference>
<proteinExistence type="predicted"/>
<evidence type="ECO:0000313" key="3">
    <source>
        <dbReference type="EMBL" id="CAA0237000.1"/>
    </source>
</evidence>
<dbReference type="ExpressionAtlas" id="A0A5S9VRZ1">
    <property type="expression patterns" value="baseline and differential"/>
</dbReference>
<organism evidence="3 4">
    <name type="scientific">Arabidopsis thaliana</name>
    <name type="common">Mouse-ear cress</name>
    <dbReference type="NCBI Taxonomy" id="3702"/>
    <lineage>
        <taxon>Eukaryota</taxon>
        <taxon>Viridiplantae</taxon>
        <taxon>Streptophyta</taxon>
        <taxon>Embryophyta</taxon>
        <taxon>Tracheophyta</taxon>
        <taxon>Spermatophyta</taxon>
        <taxon>Magnoliopsida</taxon>
        <taxon>eudicotyledons</taxon>
        <taxon>Gunneridae</taxon>
        <taxon>Pentapetalae</taxon>
        <taxon>rosids</taxon>
        <taxon>malvids</taxon>
        <taxon>Brassicales</taxon>
        <taxon>Brassicaceae</taxon>
        <taxon>Camelineae</taxon>
        <taxon>Arabidopsis</taxon>
    </lineage>
</organism>
<feature type="domain" description="DUF220" evidence="2">
    <location>
        <begin position="143"/>
        <end position="217"/>
    </location>
</feature>
<accession>A0A5S9VRZ1</accession>
<dbReference type="PANTHER" id="PTHR31385">
    <property type="entry name" value="PUTATIVE (DUF220)-RELATED"/>
    <property type="match status" value="1"/>
</dbReference>
<evidence type="ECO:0000313" key="4">
    <source>
        <dbReference type="Proteomes" id="UP000434276"/>
    </source>
</evidence>